<gene>
    <name evidence="3" type="ORF">IDH44_17565</name>
</gene>
<proteinExistence type="predicted"/>
<sequence>MTTTTHRRTTKTAIVLMLVLALLAACSGNEGGDNNATGGVNNGEETNAGAGASNEGGGGAEGEASATIPVDTRDSSELPDWDGKELSLRVWFNQGTGGSFAGARKYTDDLVSDEIARVTGVRLDLENSFDNGGSTTGEVKLGMIAASNDWPDIIINGNELNTLADNDKIYDLTELIPTYMPNLSAKLPPSVESVWSKPYISRDGKIYGIPAGIYNSALPQLYEDIDPAKFPQTSPYGYIFVRDDVLKQIYPDAKSQAEIEALYEKNGQFTKDEVLDVPIRSEDEFFEFLYKLNELAVTENNKQVPVMYLSAGQDNWGLLTTLSGALSGSYSPNGENNYFTYWDKETGRIEWRFLQEEFKERVLRFNKLLRDGVASKEAMVDPYNVFTEKLNNGEYLVAYQNTPDNNMLEQAGKPYRYRKVYLDIPFNYDKYVLPTNFPDTGSRIYIVKDAVSEEDLPQVLRWLDYQLSDAGEKLWYWGPADAGLFTEDADGQRSYTDPELEAQLAYGEAGKKAQEYGLWVNDNSSDDRIHTGLITFMPKGRFDPLNWYPHEKFSPKNATTNFDMARVGTYETNDTNTARFYSQFGLVPEAQEVWKKRANFEDALTKTLVAKDDAEFERLWTAFLTSAENDGFNEAMRQKIDEAFREANAPFMANITN</sequence>
<keyword evidence="2" id="KW-0732">Signal</keyword>
<protein>
    <recommendedName>
        <fullName evidence="5">ABC transporter substrate-binding protein</fullName>
    </recommendedName>
</protein>
<dbReference type="PROSITE" id="PS51257">
    <property type="entry name" value="PROKAR_LIPOPROTEIN"/>
    <property type="match status" value="1"/>
</dbReference>
<dbReference type="SUPFAM" id="SSF53850">
    <property type="entry name" value="Periplasmic binding protein-like II"/>
    <property type="match status" value="1"/>
</dbReference>
<feature type="region of interest" description="Disordered" evidence="1">
    <location>
        <begin position="31"/>
        <end position="80"/>
    </location>
</feature>
<feature type="compositionally biased region" description="Low complexity" evidence="1">
    <location>
        <begin position="34"/>
        <end position="53"/>
    </location>
</feature>
<reference evidence="3" key="1">
    <citation type="submission" date="2020-09" db="EMBL/GenBank/DDBJ databases">
        <title>A novel bacterium of genus Paenibacillus, isolated from South China Sea.</title>
        <authorList>
            <person name="Huang H."/>
            <person name="Mo K."/>
            <person name="Hu Y."/>
        </authorList>
    </citation>
    <scope>NUCLEOTIDE SEQUENCE</scope>
    <source>
        <strain evidence="3">IB182496</strain>
    </source>
</reference>
<dbReference type="Gene3D" id="3.40.190.10">
    <property type="entry name" value="Periplasmic binding protein-like II"/>
    <property type="match status" value="3"/>
</dbReference>
<name>A0A927BWY1_9BACL</name>
<dbReference type="AlphaFoldDB" id="A0A927BWY1"/>
<evidence type="ECO:0000313" key="4">
    <source>
        <dbReference type="Proteomes" id="UP000621560"/>
    </source>
</evidence>
<dbReference type="EMBL" id="JACXIZ010000030">
    <property type="protein sequence ID" value="MBD2847009.1"/>
    <property type="molecule type" value="Genomic_DNA"/>
</dbReference>
<keyword evidence="4" id="KW-1185">Reference proteome</keyword>
<dbReference type="Proteomes" id="UP000621560">
    <property type="component" value="Unassembled WGS sequence"/>
</dbReference>
<feature type="compositionally biased region" description="Basic and acidic residues" evidence="1">
    <location>
        <begin position="71"/>
        <end position="80"/>
    </location>
</feature>
<evidence type="ECO:0000256" key="2">
    <source>
        <dbReference type="SAM" id="SignalP"/>
    </source>
</evidence>
<organism evidence="3 4">
    <name type="scientific">Paenibacillus sabuli</name>
    <dbReference type="NCBI Taxonomy" id="2772509"/>
    <lineage>
        <taxon>Bacteria</taxon>
        <taxon>Bacillati</taxon>
        <taxon>Bacillota</taxon>
        <taxon>Bacilli</taxon>
        <taxon>Bacillales</taxon>
        <taxon>Paenibacillaceae</taxon>
        <taxon>Paenibacillus</taxon>
    </lineage>
</organism>
<feature type="signal peptide" evidence="2">
    <location>
        <begin position="1"/>
        <end position="24"/>
    </location>
</feature>
<evidence type="ECO:0008006" key="5">
    <source>
        <dbReference type="Google" id="ProtNLM"/>
    </source>
</evidence>
<feature type="chain" id="PRO_5038649248" description="ABC transporter substrate-binding protein" evidence="2">
    <location>
        <begin position="25"/>
        <end position="657"/>
    </location>
</feature>
<evidence type="ECO:0000256" key="1">
    <source>
        <dbReference type="SAM" id="MobiDB-lite"/>
    </source>
</evidence>
<evidence type="ECO:0000313" key="3">
    <source>
        <dbReference type="EMBL" id="MBD2847009.1"/>
    </source>
</evidence>
<accession>A0A927BWY1</accession>
<comment type="caution">
    <text evidence="3">The sequence shown here is derived from an EMBL/GenBank/DDBJ whole genome shotgun (WGS) entry which is preliminary data.</text>
</comment>
<dbReference type="RefSeq" id="WP_190919948.1">
    <property type="nucleotide sequence ID" value="NZ_JACXIZ010000030.1"/>
</dbReference>